<dbReference type="Proteomes" id="UP000030764">
    <property type="component" value="Unassembled WGS sequence"/>
</dbReference>
<evidence type="ECO:0000256" key="1">
    <source>
        <dbReference type="SAM" id="Phobius"/>
    </source>
</evidence>
<evidence type="ECO:0000313" key="2">
    <source>
        <dbReference type="EMBL" id="KFD51046.1"/>
    </source>
</evidence>
<keyword evidence="1" id="KW-1133">Transmembrane helix</keyword>
<keyword evidence="1" id="KW-0812">Transmembrane</keyword>
<dbReference type="AlphaFoldDB" id="A0A085M1F0"/>
<evidence type="ECO:0000313" key="3">
    <source>
        <dbReference type="EMBL" id="KFD73261.1"/>
    </source>
</evidence>
<sequence length="91" mass="10142">MAKRATLPADRTLSTLPNPLRHEKRRICGGALQGLPYHKRHSLSLRTRAKLRDLCIALSCMTASFLLAVCALTLLLSFYPDYCSSLNVLVQ</sequence>
<name>A0A085M1F0_9BILA</name>
<dbReference type="Proteomes" id="UP000030758">
    <property type="component" value="Unassembled WGS sequence"/>
</dbReference>
<reference evidence="2 4" key="1">
    <citation type="journal article" date="2014" name="Nat. Genet.">
        <title>Genome and transcriptome of the porcine whipworm Trichuris suis.</title>
        <authorList>
            <person name="Jex A.R."/>
            <person name="Nejsum P."/>
            <person name="Schwarz E.M."/>
            <person name="Hu L."/>
            <person name="Young N.D."/>
            <person name="Hall R.S."/>
            <person name="Korhonen P.K."/>
            <person name="Liao S."/>
            <person name="Thamsborg S."/>
            <person name="Xia J."/>
            <person name="Xu P."/>
            <person name="Wang S."/>
            <person name="Scheerlinck J.P."/>
            <person name="Hofmann A."/>
            <person name="Sternberg P.W."/>
            <person name="Wang J."/>
            <person name="Gasser R.B."/>
        </authorList>
    </citation>
    <scope>NUCLEOTIDE SEQUENCE [LARGE SCALE GENOMIC DNA]</scope>
    <source>
        <strain evidence="3">DCEP-RM93F</strain>
        <strain evidence="2">DCEP-RM93M</strain>
    </source>
</reference>
<keyword evidence="4" id="KW-1185">Reference proteome</keyword>
<dbReference type="EMBL" id="KL367474">
    <property type="protein sequence ID" value="KFD73261.1"/>
    <property type="molecule type" value="Genomic_DNA"/>
</dbReference>
<dbReference type="EMBL" id="KL363244">
    <property type="protein sequence ID" value="KFD51046.1"/>
    <property type="molecule type" value="Genomic_DNA"/>
</dbReference>
<gene>
    <name evidence="2" type="ORF">M513_08087</name>
    <name evidence="3" type="ORF">M514_08087</name>
</gene>
<evidence type="ECO:0000313" key="4">
    <source>
        <dbReference type="Proteomes" id="UP000030764"/>
    </source>
</evidence>
<feature type="transmembrane region" description="Helical" evidence="1">
    <location>
        <begin position="54"/>
        <end position="79"/>
    </location>
</feature>
<keyword evidence="1" id="KW-0472">Membrane</keyword>
<proteinExistence type="predicted"/>
<organism evidence="2 4">
    <name type="scientific">Trichuris suis</name>
    <name type="common">pig whipworm</name>
    <dbReference type="NCBI Taxonomy" id="68888"/>
    <lineage>
        <taxon>Eukaryota</taxon>
        <taxon>Metazoa</taxon>
        <taxon>Ecdysozoa</taxon>
        <taxon>Nematoda</taxon>
        <taxon>Enoplea</taxon>
        <taxon>Dorylaimia</taxon>
        <taxon>Trichinellida</taxon>
        <taxon>Trichuridae</taxon>
        <taxon>Trichuris</taxon>
    </lineage>
</organism>
<accession>A0A085M1F0</accession>
<protein>
    <submittedName>
        <fullName evidence="2">Uncharacterized protein</fullName>
    </submittedName>
</protein>